<accession>A0A512N1I0</accession>
<keyword evidence="2" id="KW-1185">Reference proteome</keyword>
<dbReference type="EMBL" id="BKAJ01000001">
    <property type="protein sequence ID" value="GEP52836.1"/>
    <property type="molecule type" value="Genomic_DNA"/>
</dbReference>
<evidence type="ECO:0008006" key="3">
    <source>
        <dbReference type="Google" id="ProtNLM"/>
    </source>
</evidence>
<dbReference type="OrthoDB" id="7375328at2"/>
<comment type="caution">
    <text evidence="1">The sequence shown here is derived from an EMBL/GenBank/DDBJ whole genome shotgun (WGS) entry which is preliminary data.</text>
</comment>
<sequence length="307" mass="34147">MRSPLTRPLLLAGERSKSAVFAGVARDCAAYLPGVLENLDRFAATYDAASFLFVVSDSKDDTRAILERWLDGRRGQVIDLGVLEGRLTKRTERIAFARNAGLDAIAHGEDAGHNHLVVADLDDVLAQPVDADAFARAAAWLDADPARAGVTANAMPRYYDVWALRHDRWCPDDCWHPIWGRPPDETFEAAKFREVFTRQIEIPLSLPPIAVRSAFGGLGIYRLAAALAARYCGIDAEGRETSEHVAFNTAIGGAGGRLHIFPALRVHAPRQHLYQPSDFKWRWRMTMTARRAAELARPPWRRMLVPT</sequence>
<evidence type="ECO:0000313" key="2">
    <source>
        <dbReference type="Proteomes" id="UP000321058"/>
    </source>
</evidence>
<evidence type="ECO:0000313" key="1">
    <source>
        <dbReference type="EMBL" id="GEP52836.1"/>
    </source>
</evidence>
<dbReference type="SUPFAM" id="SSF53448">
    <property type="entry name" value="Nucleotide-diphospho-sugar transferases"/>
    <property type="match status" value="1"/>
</dbReference>
<proteinExistence type="predicted"/>
<protein>
    <recommendedName>
        <fullName evidence="3">Glycosyltransferase 2-like domain-containing protein</fullName>
    </recommendedName>
</protein>
<organism evidence="1 2">
    <name type="scientific">Reyranella soli</name>
    <dbReference type="NCBI Taxonomy" id="1230389"/>
    <lineage>
        <taxon>Bacteria</taxon>
        <taxon>Pseudomonadati</taxon>
        <taxon>Pseudomonadota</taxon>
        <taxon>Alphaproteobacteria</taxon>
        <taxon>Hyphomicrobiales</taxon>
        <taxon>Reyranellaceae</taxon>
        <taxon>Reyranella</taxon>
    </lineage>
</organism>
<reference evidence="1 2" key="1">
    <citation type="submission" date="2019-07" db="EMBL/GenBank/DDBJ databases">
        <title>Whole genome shotgun sequence of Reyranella soli NBRC 108950.</title>
        <authorList>
            <person name="Hosoyama A."/>
            <person name="Uohara A."/>
            <person name="Ohji S."/>
            <person name="Ichikawa N."/>
        </authorList>
    </citation>
    <scope>NUCLEOTIDE SEQUENCE [LARGE SCALE GENOMIC DNA]</scope>
    <source>
        <strain evidence="1 2">NBRC 108950</strain>
    </source>
</reference>
<gene>
    <name evidence="1" type="ORF">RSO01_00020</name>
</gene>
<name>A0A512N1I0_9HYPH</name>
<dbReference type="AlphaFoldDB" id="A0A512N1I0"/>
<dbReference type="InterPro" id="IPR029044">
    <property type="entry name" value="Nucleotide-diphossugar_trans"/>
</dbReference>
<dbReference type="Proteomes" id="UP000321058">
    <property type="component" value="Unassembled WGS sequence"/>
</dbReference>
<dbReference type="CDD" id="cd00761">
    <property type="entry name" value="Glyco_tranf_GTA_type"/>
    <property type="match status" value="1"/>
</dbReference>